<dbReference type="InParanoid" id="G7E981"/>
<comment type="caution">
    <text evidence="2">The sequence shown here is derived from an EMBL/GenBank/DDBJ whole genome shotgun (WGS) entry which is preliminary data.</text>
</comment>
<dbReference type="GO" id="GO:0006368">
    <property type="term" value="P:transcription elongation by RNA polymerase II"/>
    <property type="evidence" value="ECO:0007669"/>
    <property type="project" value="InterPro"/>
</dbReference>
<feature type="compositionally biased region" description="Low complexity" evidence="1">
    <location>
        <begin position="469"/>
        <end position="482"/>
    </location>
</feature>
<proteinExistence type="predicted"/>
<dbReference type="RefSeq" id="XP_014568337.1">
    <property type="nucleotide sequence ID" value="XM_014712851.1"/>
</dbReference>
<reference evidence="2 3" key="1">
    <citation type="journal article" date="2011" name="J. Gen. Appl. Microbiol.">
        <title>Draft genome sequencing of the enigmatic basidiomycete Mixia osmundae.</title>
        <authorList>
            <person name="Nishida H."/>
            <person name="Nagatsuka Y."/>
            <person name="Sugiyama J."/>
        </authorList>
    </citation>
    <scope>NUCLEOTIDE SEQUENCE [LARGE SCALE GENOMIC DNA]</scope>
    <source>
        <strain evidence="3">CBS 9802 / IAM 14324 / JCM 22182 / KY 12970</strain>
    </source>
</reference>
<feature type="region of interest" description="Disordered" evidence="1">
    <location>
        <begin position="346"/>
        <end position="496"/>
    </location>
</feature>
<feature type="compositionally biased region" description="Basic and acidic residues" evidence="1">
    <location>
        <begin position="117"/>
        <end position="127"/>
    </location>
</feature>
<accession>G7E981</accession>
<dbReference type="STRING" id="764103.G7E981"/>
<dbReference type="HOGENOM" id="CLU_549913_0_0_1"/>
<dbReference type="Pfam" id="PF04004">
    <property type="entry name" value="Leo1"/>
    <property type="match status" value="1"/>
</dbReference>
<feature type="compositionally biased region" description="Basic and acidic residues" evidence="1">
    <location>
        <begin position="457"/>
        <end position="468"/>
    </location>
</feature>
<feature type="compositionally biased region" description="Acidic residues" evidence="1">
    <location>
        <begin position="98"/>
        <end position="116"/>
    </location>
</feature>
<gene>
    <name evidence="2" type="primary">Mo05892</name>
    <name evidence="2" type="ORF">E5Q_05892</name>
</gene>
<evidence type="ECO:0000256" key="1">
    <source>
        <dbReference type="SAM" id="MobiDB-lite"/>
    </source>
</evidence>
<protein>
    <recommendedName>
        <fullName evidence="4">Leo1-like protein</fullName>
    </recommendedName>
</protein>
<feature type="region of interest" description="Disordered" evidence="1">
    <location>
        <begin position="1"/>
        <end position="137"/>
    </location>
</feature>
<dbReference type="OMA" id="RSDRSMH"/>
<dbReference type="GO" id="GO:0032968">
    <property type="term" value="P:positive regulation of transcription elongation by RNA polymerase II"/>
    <property type="evidence" value="ECO:0007669"/>
    <property type="project" value="TreeGrafter"/>
</dbReference>
<feature type="compositionally biased region" description="Basic and acidic residues" evidence="1">
    <location>
        <begin position="87"/>
        <end position="97"/>
    </location>
</feature>
<reference evidence="2 3" key="2">
    <citation type="journal article" date="2012" name="Open Biol.">
        <title>Characteristics of nucleosomes and linker DNA regions on the genome of the basidiomycete Mixia osmundae revealed by mono- and dinucleosome mapping.</title>
        <authorList>
            <person name="Nishida H."/>
            <person name="Kondo S."/>
            <person name="Matsumoto T."/>
            <person name="Suzuki Y."/>
            <person name="Yoshikawa H."/>
            <person name="Taylor T.D."/>
            <person name="Sugiyama J."/>
        </authorList>
    </citation>
    <scope>NUCLEOTIDE SEQUENCE [LARGE SCALE GENOMIC DNA]</scope>
    <source>
        <strain evidence="3">CBS 9802 / IAM 14324 / JCM 22182 / KY 12970</strain>
    </source>
</reference>
<dbReference type="Proteomes" id="UP000009131">
    <property type="component" value="Unassembled WGS sequence"/>
</dbReference>
<feature type="compositionally biased region" description="Acidic residues" evidence="1">
    <location>
        <begin position="64"/>
        <end position="76"/>
    </location>
</feature>
<sequence>MELNGLPDGDDPRRALEDDLFGNDEPSASAPQGMATTITPADLGGPSLIDQGIPSPAPPTPSPDPEDLFGDGDDEVAAVRQGSPVRPDMDDVDHSMAGDEDDDDGDDDDDDDDGLTAEERRQRRRLEYEEDDAAPQEIQETVATVPMANLPTITSDDGQIWLARIPKFLQVDSSPFDVERWKSARSADPNQSIAEENVVRNRWISEPRTERKVRQSNSRIVRWSDGSLSLQLGTEFYDIRQSLDEAAGKTIDAQGKLTPRGMAYVAVEHTADPSNVFIETQAPLAGEMTFLPTSTRGHISRRLAVQSQADKRASAQSQTISIADIKLDPDREKAQREAQDLLKAKQKLKEARKAAGGSRRRRGGFSQRSRNLDAFSDESDEDDEMDLDEDEGRGPSGAAGTRRSSRREQANLQNEEDEAGFIAPSDEEPVVADDDDLEEEDAAGEDEDLEEEDELDAAEKRLERERKAAATTEPEPETTAEAQARRRLVIESDEED</sequence>
<name>G7E981_MIXOS</name>
<dbReference type="PANTHER" id="PTHR23146">
    <property type="entry name" value="LEO1 PROTEIN"/>
    <property type="match status" value="1"/>
</dbReference>
<evidence type="ECO:0008006" key="4">
    <source>
        <dbReference type="Google" id="ProtNLM"/>
    </source>
</evidence>
<dbReference type="PANTHER" id="PTHR23146:SF0">
    <property type="entry name" value="RNA POLYMERASE-ASSOCIATED PROTEIN LEO1"/>
    <property type="match status" value="1"/>
</dbReference>
<dbReference type="eggNOG" id="KOG2428">
    <property type="taxonomic scope" value="Eukaryota"/>
</dbReference>
<evidence type="ECO:0000313" key="2">
    <source>
        <dbReference type="EMBL" id="GAA99200.1"/>
    </source>
</evidence>
<keyword evidence="3" id="KW-1185">Reference proteome</keyword>
<organism evidence="2 3">
    <name type="scientific">Mixia osmundae (strain CBS 9802 / IAM 14324 / JCM 22182 / KY 12970)</name>
    <dbReference type="NCBI Taxonomy" id="764103"/>
    <lineage>
        <taxon>Eukaryota</taxon>
        <taxon>Fungi</taxon>
        <taxon>Dikarya</taxon>
        <taxon>Basidiomycota</taxon>
        <taxon>Pucciniomycotina</taxon>
        <taxon>Mixiomycetes</taxon>
        <taxon>Mixiales</taxon>
        <taxon>Mixiaceae</taxon>
        <taxon>Mixia</taxon>
    </lineage>
</organism>
<dbReference type="InterPro" id="IPR007149">
    <property type="entry name" value="Leo1"/>
</dbReference>
<dbReference type="EMBL" id="BABT02000220">
    <property type="protein sequence ID" value="GAA99200.1"/>
    <property type="molecule type" value="Genomic_DNA"/>
</dbReference>
<feature type="compositionally biased region" description="Acidic residues" evidence="1">
    <location>
        <begin position="375"/>
        <end position="391"/>
    </location>
</feature>
<dbReference type="AlphaFoldDB" id="G7E981"/>
<dbReference type="GO" id="GO:0016593">
    <property type="term" value="C:Cdc73/Paf1 complex"/>
    <property type="evidence" value="ECO:0007669"/>
    <property type="project" value="InterPro"/>
</dbReference>
<evidence type="ECO:0000313" key="3">
    <source>
        <dbReference type="Proteomes" id="UP000009131"/>
    </source>
</evidence>
<dbReference type="OrthoDB" id="20844at2759"/>
<dbReference type="FunCoup" id="G7E981">
    <property type="interactions" value="161"/>
</dbReference>
<feature type="compositionally biased region" description="Acidic residues" evidence="1">
    <location>
        <begin position="414"/>
        <end position="456"/>
    </location>
</feature>
<dbReference type="GO" id="GO:1990269">
    <property type="term" value="F:RNA polymerase II C-terminal domain phosphoserine binding"/>
    <property type="evidence" value="ECO:0007669"/>
    <property type="project" value="TreeGrafter"/>
</dbReference>